<dbReference type="Pfam" id="PF07313">
    <property type="entry name" value="AmiA-like"/>
    <property type="match status" value="1"/>
</dbReference>
<feature type="transmembrane region" description="Helical" evidence="1">
    <location>
        <begin position="7"/>
        <end position="30"/>
    </location>
</feature>
<dbReference type="InterPro" id="IPR038765">
    <property type="entry name" value="Papain-like_cys_pep_sf"/>
</dbReference>
<name>A0A2M7R5X4_9BACT</name>
<dbReference type="Gene3D" id="1.10.3670.10">
    <property type="entry name" value="Putative xylanase like domain"/>
    <property type="match status" value="1"/>
</dbReference>
<keyword evidence="1" id="KW-0472">Membrane</keyword>
<keyword evidence="1" id="KW-1133">Transmembrane helix</keyword>
<proteinExistence type="predicted"/>
<evidence type="ECO:0000313" key="2">
    <source>
        <dbReference type="EMBL" id="PIY88494.1"/>
    </source>
</evidence>
<dbReference type="EMBL" id="PFLW01000087">
    <property type="protein sequence ID" value="PIY88494.1"/>
    <property type="molecule type" value="Genomic_DNA"/>
</dbReference>
<evidence type="ECO:0000313" key="3">
    <source>
        <dbReference type="Proteomes" id="UP000230767"/>
    </source>
</evidence>
<keyword evidence="1" id="KW-0812">Transmembrane</keyword>
<evidence type="ECO:0000256" key="1">
    <source>
        <dbReference type="SAM" id="Phobius"/>
    </source>
</evidence>
<comment type="caution">
    <text evidence="2">The sequence shown here is derived from an EMBL/GenBank/DDBJ whole genome shotgun (WGS) entry which is preliminary data.</text>
</comment>
<dbReference type="SUPFAM" id="SSF54001">
    <property type="entry name" value="Cysteine proteinases"/>
    <property type="match status" value="1"/>
</dbReference>
<dbReference type="InterPro" id="IPR010846">
    <property type="entry name" value="AmiA-like"/>
</dbReference>
<evidence type="ECO:0008006" key="4">
    <source>
        <dbReference type="Google" id="ProtNLM"/>
    </source>
</evidence>
<dbReference type="AlphaFoldDB" id="A0A2M7R5X4"/>
<accession>A0A2M7R5X4</accession>
<dbReference type="Proteomes" id="UP000230767">
    <property type="component" value="Unassembled WGS sequence"/>
</dbReference>
<dbReference type="Gene3D" id="2.30.260.10">
    <property type="entry name" value="putative xylanase like domain"/>
    <property type="match status" value="1"/>
</dbReference>
<protein>
    <recommendedName>
        <fullName evidence="4">DUF1460 domain-containing protein</fullName>
    </recommendedName>
</protein>
<gene>
    <name evidence="2" type="ORF">COY73_03660</name>
</gene>
<organism evidence="2 3">
    <name type="scientific">Candidatus Nealsonbacteria bacterium CG_4_10_14_0_8_um_filter_37_14</name>
    <dbReference type="NCBI Taxonomy" id="1974684"/>
    <lineage>
        <taxon>Bacteria</taxon>
        <taxon>Candidatus Nealsoniibacteriota</taxon>
    </lineage>
</organism>
<reference evidence="3" key="1">
    <citation type="submission" date="2017-09" db="EMBL/GenBank/DDBJ databases">
        <title>Depth-based differentiation of microbial function through sediment-hosted aquifers and enrichment of novel symbionts in the deep terrestrial subsurface.</title>
        <authorList>
            <person name="Probst A.J."/>
            <person name="Ladd B."/>
            <person name="Jarett J.K."/>
            <person name="Geller-Mcgrath D.E."/>
            <person name="Sieber C.M.K."/>
            <person name="Emerson J.B."/>
            <person name="Anantharaman K."/>
            <person name="Thomas B.C."/>
            <person name="Malmstrom R."/>
            <person name="Stieglmeier M."/>
            <person name="Klingl A."/>
            <person name="Woyke T."/>
            <person name="Ryan C.M."/>
            <person name="Banfield J.F."/>
        </authorList>
    </citation>
    <scope>NUCLEOTIDE SEQUENCE [LARGE SCALE GENOMIC DNA]</scope>
</reference>
<sequence>MKNNKGVASILIVLIIVGVLALGGGTYYFLVKKAPKPVVCTQEAKICPDGSTVSRIGPDCEFAECSSKEEAIINFGKWDNKSLNDFIENSKKDKNNGDRIKYITQGFIGVPCQGNTLVGAKNIPEKFIINLGGVDCSTLSDYVLALVFANDIKDFSEKLRLIRYELGKIDFANRNHFFSQWVKNNSNYLSDISDNFTGSVCETKELNKKKEGDYWVDGIEPFIQKICYVPRNIILDKSFESKLKNGDIVGFHTSSIGLDVTHEGIISINNNEVYLIHPSSKYNKVIEEKLSEYLKMNPWSDGLIIVRS</sequence>